<evidence type="ECO:0000259" key="2">
    <source>
        <dbReference type="PROSITE" id="PS50853"/>
    </source>
</evidence>
<dbReference type="InterPro" id="IPR036116">
    <property type="entry name" value="FN3_sf"/>
</dbReference>
<organism evidence="4 5">
    <name type="scientific">Paenibacillus oryzisoli</name>
    <dbReference type="NCBI Taxonomy" id="1850517"/>
    <lineage>
        <taxon>Bacteria</taxon>
        <taxon>Bacillati</taxon>
        <taxon>Bacillota</taxon>
        <taxon>Bacilli</taxon>
        <taxon>Bacillales</taxon>
        <taxon>Paenibacillaceae</taxon>
        <taxon>Paenibacillus</taxon>
    </lineage>
</organism>
<dbReference type="SMART" id="SM00060">
    <property type="entry name" value="FN3"/>
    <property type="match status" value="2"/>
</dbReference>
<dbReference type="Proteomes" id="UP000078454">
    <property type="component" value="Unassembled WGS sequence"/>
</dbReference>
<dbReference type="PROSITE" id="PS50853">
    <property type="entry name" value="FN3"/>
    <property type="match status" value="2"/>
</dbReference>
<dbReference type="CDD" id="cd00063">
    <property type="entry name" value="FN3"/>
    <property type="match status" value="2"/>
</dbReference>
<gene>
    <name evidence="4" type="ORF">A8708_30930</name>
</gene>
<feature type="domain" description="Fibronectin type-III" evidence="2">
    <location>
        <begin position="967"/>
        <end position="1063"/>
    </location>
</feature>
<dbReference type="Pfam" id="PF00041">
    <property type="entry name" value="fn3"/>
    <property type="match status" value="2"/>
</dbReference>
<evidence type="ECO:0000256" key="1">
    <source>
        <dbReference type="SAM" id="MobiDB-lite"/>
    </source>
</evidence>
<name>A0A198AJ90_9BACL</name>
<evidence type="ECO:0008006" key="6">
    <source>
        <dbReference type="Google" id="ProtNLM"/>
    </source>
</evidence>
<dbReference type="RefSeq" id="WP_068662865.1">
    <property type="nucleotide sequence ID" value="NZ_LYPB01000049.1"/>
</dbReference>
<dbReference type="InterPro" id="IPR011048">
    <property type="entry name" value="Haem_d1_sf"/>
</dbReference>
<feature type="domain" description="SLH" evidence="3">
    <location>
        <begin position="1493"/>
        <end position="1551"/>
    </location>
</feature>
<feature type="domain" description="Fibronectin type-III" evidence="2">
    <location>
        <begin position="1072"/>
        <end position="1162"/>
    </location>
</feature>
<dbReference type="STRING" id="1850517.A8708_30930"/>
<feature type="region of interest" description="Disordered" evidence="1">
    <location>
        <begin position="934"/>
        <end position="953"/>
    </location>
</feature>
<accession>A0A198AJ90</accession>
<comment type="caution">
    <text evidence="4">The sequence shown here is derived from an EMBL/GenBank/DDBJ whole genome shotgun (WGS) entry which is preliminary data.</text>
</comment>
<protein>
    <recommendedName>
        <fullName evidence="6">S-layer protein</fullName>
    </recommendedName>
</protein>
<reference evidence="4 5" key="1">
    <citation type="submission" date="2016-05" db="EMBL/GenBank/DDBJ databases">
        <title>Paenibacillus sp. 1ZS3-15 nov., isolated from the rhizosphere soil.</title>
        <authorList>
            <person name="Zhang X.X."/>
            <person name="Zhang J."/>
        </authorList>
    </citation>
    <scope>NUCLEOTIDE SEQUENCE [LARGE SCALE GENOMIC DNA]</scope>
    <source>
        <strain evidence="4 5">1ZS3-15</strain>
    </source>
</reference>
<dbReference type="SUPFAM" id="SSF49265">
    <property type="entry name" value="Fibronectin type III"/>
    <property type="match status" value="1"/>
</dbReference>
<dbReference type="InterPro" id="IPR013783">
    <property type="entry name" value="Ig-like_fold"/>
</dbReference>
<evidence type="ECO:0000313" key="4">
    <source>
        <dbReference type="EMBL" id="OAS21292.1"/>
    </source>
</evidence>
<keyword evidence="5" id="KW-1185">Reference proteome</keyword>
<dbReference type="EMBL" id="LYPB01000049">
    <property type="protein sequence ID" value="OAS21292.1"/>
    <property type="molecule type" value="Genomic_DNA"/>
</dbReference>
<dbReference type="PANTHER" id="PTHR43308">
    <property type="entry name" value="OUTER MEMBRANE PROTEIN ALPHA-RELATED"/>
    <property type="match status" value="1"/>
</dbReference>
<feature type="domain" description="SLH" evidence="3">
    <location>
        <begin position="1363"/>
        <end position="1423"/>
    </location>
</feature>
<dbReference type="PROSITE" id="PS51272">
    <property type="entry name" value="SLH"/>
    <property type="match status" value="3"/>
</dbReference>
<sequence>MIRSRNHRASLIVLLALTLLFGLLGANLSPIQAEGIIPYVSPQRPIEGVDSSKTATVNSLNTAAAISPIKSLSFSQGVSDWLADWNAGYLYAVSKSTNKLYFIRTSDMTIQKELIVGSSPTSIARNGNTLFIALSGATLIQPVDLSTQSLLPSIAINVQPLYIGATSDYLFYTSDWKNYSYNRSSGTIAKISSNEDEAVFAADEATHTIYIGETSSSGSKLNAYTYLTNTLISSSNYDGGYGFGFPNPKIFFDGSNVFFGGSKMNAADLTEINGAYKRYGDYSYLNSKILDVAGRYVLTSQAVFDKDTGVKLADLPYEVTHGLLGDNGTVYLYDSSYSHSSVESFTLDLTHPYTMQTNSHTNFISTSDSISAWTTDDSTPYIYAVSKATNECLVIRKSDMTVIRKQVIGANPTDIKLQNGKLYIALRGETHIAVVDASSLAGSTPAIIRYSLGSNPDNVYPADHLLYYWGQYFVSNMRVYDSNYGSNRTLADKSLPMNFNFNGAFYETVTGAMYGSGSVTYGSPNSIFQIDPATLTGKAVFNLDFWTNVGRLFKDGDQIYYGNKRYSVTGVVYGTYPDQVIYAKDSLVFGSYGIYDRGTFLSLKTLPFTVTNAYVTQNGEMYISSDKSIYHFTNLSDIDTYVQTHLLAQKPVLWDSDTNEKQIGGHIYFKPAQDSRVVSNYVIAFLNNNQQISGYIYPQDKKTLSDGTLDFILNTTNVPDDAVSLGIFSLIQRDNYTTSQLNIPVVFPLWDSPTYLPVQVTLTATKDTPGEFIGTLQWQPAKKETSDAIYRVYYINDENLFGTPLVELATGQPNYTVPLDLHQVPASARGFAIVVELPDGRQPYFVNTKIFPRNLTPKLLSSSIKIIKNSIVADTVTVNNLLPGDHIRVYNGNGYLLGEGTAGAGLYTVTVNIDDVGPIGSTIFITNQSAGKAESDPVSVQVPPATGGGGGGSASDPYGLGADVWSSATPLHATNVTSTSATLAWALSQNSANVKKIRVYLLNDHTMFPSFELKAEIDGLVTSFNLTDLSPDTTYTYVLQAGDSSGHWGVLGAPSVRVTTKKPDTSAPTWSENSRMTVANITTTSASLNWTPAYDDVGVAAYKLYTVTGTTYQELATVSNGLQYNLSNLKPSTSYTYAIKAVDAAGNGSDYGPAASFTTNAGTGGGGGGGGGFKPTPTLDKDGKMALNLNPDRVDFLVDLKSDKKELNLDAQTGERVDKLSIKLDADILQMAGTNNKPLVITSNNGTLRFPPNSISIKDGKNQIELEQIIEAAPAAIPQFKAVSSLVIYHLTENGEPVGAFTKPVQATFKYDTTKVSNPDKLGVYVLDEQTGEWNRVDSSIQSAGTITASLPHFSTYAVLEKVSDINFLDIQGHWAQKEIEHLVTDGIIDGMDASSFKPDNHLTRAQFVSLLSKALKLGGQAAETADFDDISSDSWYKDSVYAAQKAGIVSGINDHTFAPESSISREQMAVMMVKAYLYATKKQLTDLSVPTENSYSDNDAISEWAKSYVKSAAVLGIMNGYDEQHFAPSTESSRAQAAVVINRLLQIIAK</sequence>
<dbReference type="SUPFAM" id="SSF51004">
    <property type="entry name" value="C-terminal (heme d1) domain of cytochrome cd1-nitrite reductase"/>
    <property type="match status" value="1"/>
</dbReference>
<dbReference type="Pfam" id="PF00395">
    <property type="entry name" value="SLH"/>
    <property type="match status" value="3"/>
</dbReference>
<feature type="domain" description="SLH" evidence="3">
    <location>
        <begin position="1424"/>
        <end position="1487"/>
    </location>
</feature>
<evidence type="ECO:0000259" key="3">
    <source>
        <dbReference type="PROSITE" id="PS51272"/>
    </source>
</evidence>
<dbReference type="PANTHER" id="PTHR43308:SF5">
    <property type="entry name" value="S-LAYER PROTEIN _ PEPTIDOGLYCAN ENDO-BETA-N-ACETYLGLUCOSAMINIDASE"/>
    <property type="match status" value="1"/>
</dbReference>
<dbReference type="InterPro" id="IPR001119">
    <property type="entry name" value="SLH_dom"/>
</dbReference>
<evidence type="ECO:0000313" key="5">
    <source>
        <dbReference type="Proteomes" id="UP000078454"/>
    </source>
</evidence>
<dbReference type="Gene3D" id="2.60.40.10">
    <property type="entry name" value="Immunoglobulins"/>
    <property type="match status" value="2"/>
</dbReference>
<proteinExistence type="predicted"/>
<dbReference type="InterPro" id="IPR003961">
    <property type="entry name" value="FN3_dom"/>
</dbReference>
<dbReference type="OrthoDB" id="2953792at2"/>
<dbReference type="InterPro" id="IPR051465">
    <property type="entry name" value="Cell_Envelope_Struct_Comp"/>
</dbReference>